<protein>
    <submittedName>
        <fullName evidence="2">Adenosylhomocysteine nucleosidase</fullName>
    </submittedName>
</protein>
<dbReference type="InterPro" id="IPR000845">
    <property type="entry name" value="Nucleoside_phosphorylase_d"/>
</dbReference>
<dbReference type="EMBL" id="BDCR01000004">
    <property type="protein sequence ID" value="GAT64123.1"/>
    <property type="molecule type" value="Genomic_DNA"/>
</dbReference>
<dbReference type="GO" id="GO:0008930">
    <property type="term" value="F:methylthioadenosine nucleosidase activity"/>
    <property type="evidence" value="ECO:0007669"/>
    <property type="project" value="TreeGrafter"/>
</dbReference>
<dbReference type="GO" id="GO:0008782">
    <property type="term" value="F:adenosylhomocysteine nucleosidase activity"/>
    <property type="evidence" value="ECO:0007669"/>
    <property type="project" value="TreeGrafter"/>
</dbReference>
<gene>
    <name evidence="2" type="ORF">PJIAN_4672</name>
</gene>
<dbReference type="InterPro" id="IPR035994">
    <property type="entry name" value="Nucleoside_phosphorylase_sf"/>
</dbReference>
<dbReference type="STRING" id="681398.PJIAN_4672"/>
<dbReference type="RefSeq" id="WP_068705929.1">
    <property type="nucleotide sequence ID" value="NZ_BDCR01000004.1"/>
</dbReference>
<dbReference type="Pfam" id="PF01048">
    <property type="entry name" value="PNP_UDP_1"/>
    <property type="match status" value="2"/>
</dbReference>
<organism evidence="2 3">
    <name type="scientific">Paludibacter jiangxiensis</name>
    <dbReference type="NCBI Taxonomy" id="681398"/>
    <lineage>
        <taxon>Bacteria</taxon>
        <taxon>Pseudomonadati</taxon>
        <taxon>Bacteroidota</taxon>
        <taxon>Bacteroidia</taxon>
        <taxon>Bacteroidales</taxon>
        <taxon>Paludibacteraceae</taxon>
        <taxon>Paludibacter</taxon>
    </lineage>
</organism>
<evidence type="ECO:0000313" key="2">
    <source>
        <dbReference type="EMBL" id="GAT64123.1"/>
    </source>
</evidence>
<dbReference type="GO" id="GO:0009116">
    <property type="term" value="P:nucleoside metabolic process"/>
    <property type="evidence" value="ECO:0007669"/>
    <property type="project" value="InterPro"/>
</dbReference>
<evidence type="ECO:0000259" key="1">
    <source>
        <dbReference type="Pfam" id="PF01048"/>
    </source>
</evidence>
<dbReference type="PANTHER" id="PTHR46832:SF1">
    <property type="entry name" value="5'-METHYLTHIOADENOSINE_S-ADENOSYLHOMOCYSTEINE NUCLEOSIDASE"/>
    <property type="match status" value="1"/>
</dbReference>
<dbReference type="GO" id="GO:0019284">
    <property type="term" value="P:L-methionine salvage from S-adenosylmethionine"/>
    <property type="evidence" value="ECO:0007669"/>
    <property type="project" value="TreeGrafter"/>
</dbReference>
<evidence type="ECO:0000313" key="3">
    <source>
        <dbReference type="Proteomes" id="UP000076586"/>
    </source>
</evidence>
<dbReference type="GO" id="GO:0005829">
    <property type="term" value="C:cytosol"/>
    <property type="evidence" value="ECO:0007669"/>
    <property type="project" value="TreeGrafter"/>
</dbReference>
<dbReference type="OrthoDB" id="997641at2"/>
<feature type="domain" description="Nucleoside phosphorylase" evidence="1">
    <location>
        <begin position="124"/>
        <end position="173"/>
    </location>
</feature>
<name>A0A161M687_9BACT</name>
<reference evidence="3" key="2">
    <citation type="journal article" date="2017" name="Genome Announc.">
        <title>Draft genome sequence of Paludibacter jiangxiensis NM7(T), a propionate-producing fermentative bacterium.</title>
        <authorList>
            <person name="Qiu Y.-L."/>
            <person name="Tourlousse D.M."/>
            <person name="Matsuura N."/>
            <person name="Ohashi A."/>
            <person name="Sekiguchi Y."/>
        </authorList>
    </citation>
    <scope>NUCLEOTIDE SEQUENCE [LARGE SCALE GENOMIC DNA]</scope>
    <source>
        <strain evidence="3">NM7</strain>
    </source>
</reference>
<dbReference type="Proteomes" id="UP000076586">
    <property type="component" value="Unassembled WGS sequence"/>
</dbReference>
<accession>A0A161M687</accession>
<reference evidence="3" key="1">
    <citation type="submission" date="2016-04" db="EMBL/GenBank/DDBJ databases">
        <title>Draft genome sequence of Paludibacter jiangxiensis strain NM7.</title>
        <authorList>
            <person name="Qiu Y."/>
            <person name="Matsuura N."/>
            <person name="Ohashi A."/>
            <person name="Tourlousse M.D."/>
            <person name="Sekiguchi Y."/>
        </authorList>
    </citation>
    <scope>NUCLEOTIDE SEQUENCE [LARGE SCALE GENOMIC DNA]</scope>
    <source>
        <strain evidence="3">NM7</strain>
    </source>
</reference>
<proteinExistence type="predicted"/>
<keyword evidence="3" id="KW-1185">Reference proteome</keyword>
<dbReference type="Gene3D" id="3.40.50.1580">
    <property type="entry name" value="Nucleoside phosphorylase domain"/>
    <property type="match status" value="1"/>
</dbReference>
<comment type="caution">
    <text evidence="2">The sequence shown here is derived from an EMBL/GenBank/DDBJ whole genome shotgun (WGS) entry which is preliminary data.</text>
</comment>
<dbReference type="PANTHER" id="PTHR46832">
    <property type="entry name" value="5'-METHYLTHIOADENOSINE/S-ADENOSYLHOMOCYSTEINE NUCLEOSIDASE"/>
    <property type="match status" value="1"/>
</dbReference>
<feature type="domain" description="Nucleoside phosphorylase" evidence="1">
    <location>
        <begin position="20"/>
        <end position="80"/>
    </location>
</feature>
<dbReference type="AlphaFoldDB" id="A0A161M687"/>
<dbReference type="SUPFAM" id="SSF53167">
    <property type="entry name" value="Purine and uridine phosphorylases"/>
    <property type="match status" value="1"/>
</dbReference>
<sequence>MNILVTYAIPQERVAVFFPGCSITYCETGVGKVNALLAVIDAIGIQKPDLILNIGTAGSVDRDVDSIVICDTFVDRDMKKCKDFGVTYHLDFKEELQNIPIIEHWDKNNTCNTGDSFVTRVIDEADAFDMENFAVAALCKRRHIPFVSVKYITDKIGENSVKHWEDKLEDAQKGLQAFFHSQK</sequence>